<keyword evidence="2" id="KW-0150">Chloroplast</keyword>
<keyword evidence="2" id="KW-0328">Glycosyltransferase</keyword>
<dbReference type="SUPFAM" id="SSF53271">
    <property type="entry name" value="PRTase-like"/>
    <property type="match status" value="1"/>
</dbReference>
<proteinExistence type="predicted"/>
<evidence type="ECO:0000259" key="1">
    <source>
        <dbReference type="Pfam" id="PF14681"/>
    </source>
</evidence>
<dbReference type="GeneID" id="33354866"/>
<geneLocation type="chloroplast" evidence="2"/>
<dbReference type="InterPro" id="IPR029057">
    <property type="entry name" value="PRTase-like"/>
</dbReference>
<sequence length="192" mass="22888">MPLNIYTFSHPIIQLLTNSIINKEPNKSLYQFNYQYIGLLLMYEILRNHIETKILYVKYLNFTQDYHLIDSRKKLYILTDLSKTYQMTTKINILLPQIKIEHIDYQNLDMLNKTINKFNLNNNNNMFFILEKTLKSEKITILIKYLIKHTPLSLKNISICCTICSHEILNKLGKLYPSLQIYTTKIIYNTIK</sequence>
<evidence type="ECO:0000313" key="2">
    <source>
        <dbReference type="EMBL" id="ARW61770.1"/>
    </source>
</evidence>
<keyword evidence="2" id="KW-0934">Plastid</keyword>
<dbReference type="Pfam" id="PF14681">
    <property type="entry name" value="UPRTase"/>
    <property type="match status" value="1"/>
</dbReference>
<dbReference type="RefSeq" id="YP_009393208.1">
    <property type="nucleotide sequence ID" value="NC_035266.1"/>
</dbReference>
<protein>
    <submittedName>
        <fullName evidence="2">Uracil phosphoribosyltransferase</fullName>
    </submittedName>
</protein>
<dbReference type="InterPro" id="IPR000836">
    <property type="entry name" value="PRTase_dom"/>
</dbReference>
<dbReference type="GO" id="GO:0016757">
    <property type="term" value="F:glycosyltransferase activity"/>
    <property type="evidence" value="ECO:0007669"/>
    <property type="project" value="UniProtKB-KW"/>
</dbReference>
<dbReference type="EMBL" id="MF101419">
    <property type="protein sequence ID" value="ARW61770.1"/>
    <property type="molecule type" value="Genomic_DNA"/>
</dbReference>
<dbReference type="AlphaFoldDB" id="A0A1Z1M740"/>
<gene>
    <name evidence="2" type="primary">upp</name>
</gene>
<reference evidence="2" key="1">
    <citation type="journal article" date="2017" name="J. Phycol.">
        <title>Analysis of chloroplast genomes and a supermatrix inform reclassification of the Rhodomelaceae (Rhodophyta).</title>
        <authorList>
            <person name="Diaz-Tapia P."/>
            <person name="Maggs C.A."/>
            <person name="West J.A."/>
            <person name="Verbruggen H."/>
        </authorList>
    </citation>
    <scope>NUCLEOTIDE SEQUENCE</scope>
    <source>
        <strain evidence="2">JW3660</strain>
    </source>
</reference>
<accession>A0A1Z1M740</accession>
<feature type="domain" description="Phosphoribosyltransferase" evidence="1">
    <location>
        <begin position="9"/>
        <end position="186"/>
    </location>
</feature>
<dbReference type="Gene3D" id="3.40.50.2020">
    <property type="match status" value="1"/>
</dbReference>
<organism evidence="2">
    <name type="scientific">Bostrychia moritziana</name>
    <name type="common">Red alga</name>
    <name type="synonym">Polysiphonia moritziana</name>
    <dbReference type="NCBI Taxonomy" id="103713"/>
    <lineage>
        <taxon>Eukaryota</taxon>
        <taxon>Rhodophyta</taxon>
        <taxon>Florideophyceae</taxon>
        <taxon>Rhodymeniophycidae</taxon>
        <taxon>Ceramiales</taxon>
        <taxon>Rhodomelaceae</taxon>
        <taxon>Bostrychia</taxon>
    </lineage>
</organism>
<name>A0A1Z1M740_BOSMO</name>
<keyword evidence="2" id="KW-0808">Transferase</keyword>